<dbReference type="OrthoDB" id="2342176at2759"/>
<dbReference type="PANTHER" id="PTHR36182">
    <property type="entry name" value="PROTEIN, PUTATIVE (AFU_ORTHOLOGUE AFUA_6G10930)-RELATED"/>
    <property type="match status" value="1"/>
</dbReference>
<feature type="chain" id="PRO_5040281419" description="Lytic polysaccharide monooxygenase" evidence="1">
    <location>
        <begin position="20"/>
        <end position="213"/>
    </location>
</feature>
<accession>A0A9P4IBU6</accession>
<dbReference type="PANTHER" id="PTHR36182:SF2">
    <property type="entry name" value="LYTIC POLYSACCHARIDE MONOOXYGENASE"/>
    <property type="match status" value="1"/>
</dbReference>
<organism evidence="2 3">
    <name type="scientific">Rhizodiscina lignyota</name>
    <dbReference type="NCBI Taxonomy" id="1504668"/>
    <lineage>
        <taxon>Eukaryota</taxon>
        <taxon>Fungi</taxon>
        <taxon>Dikarya</taxon>
        <taxon>Ascomycota</taxon>
        <taxon>Pezizomycotina</taxon>
        <taxon>Dothideomycetes</taxon>
        <taxon>Pleosporomycetidae</taxon>
        <taxon>Aulographales</taxon>
        <taxon>Rhizodiscinaceae</taxon>
        <taxon>Rhizodiscina</taxon>
    </lineage>
</organism>
<feature type="non-terminal residue" evidence="2">
    <location>
        <position position="213"/>
    </location>
</feature>
<gene>
    <name evidence="2" type="ORF">NA57DRAFT_43568</name>
</gene>
<reference evidence="2" key="1">
    <citation type="journal article" date="2020" name="Stud. Mycol.">
        <title>101 Dothideomycetes genomes: a test case for predicting lifestyles and emergence of pathogens.</title>
        <authorList>
            <person name="Haridas S."/>
            <person name="Albert R."/>
            <person name="Binder M."/>
            <person name="Bloem J."/>
            <person name="Labutti K."/>
            <person name="Salamov A."/>
            <person name="Andreopoulos B."/>
            <person name="Baker S."/>
            <person name="Barry K."/>
            <person name="Bills G."/>
            <person name="Bluhm B."/>
            <person name="Cannon C."/>
            <person name="Castanera R."/>
            <person name="Culley D."/>
            <person name="Daum C."/>
            <person name="Ezra D."/>
            <person name="Gonzalez J."/>
            <person name="Henrissat B."/>
            <person name="Kuo A."/>
            <person name="Liang C."/>
            <person name="Lipzen A."/>
            <person name="Lutzoni F."/>
            <person name="Magnuson J."/>
            <person name="Mondo S."/>
            <person name="Nolan M."/>
            <person name="Ohm R."/>
            <person name="Pangilinan J."/>
            <person name="Park H.-J."/>
            <person name="Ramirez L."/>
            <person name="Alfaro M."/>
            <person name="Sun H."/>
            <person name="Tritt A."/>
            <person name="Yoshinaga Y."/>
            <person name="Zwiers L.-H."/>
            <person name="Turgeon B."/>
            <person name="Goodwin S."/>
            <person name="Spatafora J."/>
            <person name="Crous P."/>
            <person name="Grigoriev I."/>
        </authorList>
    </citation>
    <scope>NUCLEOTIDE SEQUENCE</scope>
    <source>
        <strain evidence="2">CBS 133067</strain>
    </source>
</reference>
<evidence type="ECO:0000313" key="3">
    <source>
        <dbReference type="Proteomes" id="UP000799772"/>
    </source>
</evidence>
<evidence type="ECO:0008006" key="4">
    <source>
        <dbReference type="Google" id="ProtNLM"/>
    </source>
</evidence>
<keyword evidence="1" id="KW-0732">Signal</keyword>
<protein>
    <recommendedName>
        <fullName evidence="4">Lytic polysaccharide monooxygenase</fullName>
    </recommendedName>
</protein>
<feature type="signal peptide" evidence="1">
    <location>
        <begin position="1"/>
        <end position="19"/>
    </location>
</feature>
<dbReference type="Proteomes" id="UP000799772">
    <property type="component" value="Unassembled WGS sequence"/>
</dbReference>
<sequence>MFGVLLATSVLTLFSGVHGHMVITSPVPFDQTALNNSPLNADGSDFPCKVGGGSGYTYSVTKMNEVEVGQAQNISFMGSAVHGGGSCQISVTLDKNPDKNSQWKVVHSIIGGCPASIPGNVPADTATYTGAPLASFQWTLPKGMPNGQYTMGWTWINKIGNREFYMNCAPIQVTGGASNNDVFDKLPDMFVVNIPPTTCAIPQSVNWVYPDPG</sequence>
<dbReference type="Gene3D" id="2.70.50.70">
    <property type="match status" value="1"/>
</dbReference>
<dbReference type="EMBL" id="ML978130">
    <property type="protein sequence ID" value="KAF2096019.1"/>
    <property type="molecule type" value="Genomic_DNA"/>
</dbReference>
<comment type="caution">
    <text evidence="2">The sequence shown here is derived from an EMBL/GenBank/DDBJ whole genome shotgun (WGS) entry which is preliminary data.</text>
</comment>
<dbReference type="AlphaFoldDB" id="A0A9P4IBU6"/>
<evidence type="ECO:0000256" key="1">
    <source>
        <dbReference type="SAM" id="SignalP"/>
    </source>
</evidence>
<evidence type="ECO:0000313" key="2">
    <source>
        <dbReference type="EMBL" id="KAF2096019.1"/>
    </source>
</evidence>
<proteinExistence type="predicted"/>
<name>A0A9P4IBU6_9PEZI</name>
<keyword evidence="3" id="KW-1185">Reference proteome</keyword>